<protein>
    <submittedName>
        <fullName evidence="2">ABC-type transport system involved in multi-copper enzyme maturation permease subunit</fullName>
    </submittedName>
</protein>
<accession>A0A840PE69</accession>
<sequence length="261" mass="27050">MVALVRAELQKLFTTRLWWVMLISALLYSGFVLVLVTAFAGVSGSPGVPASPGRDTPEYQQLAWSSGSAATLFVMILGIVMVTAEYRYQTITGTFLTTPRRGRVVTAKLLAGLVVGVLFGLATLALTAVVVIPAVSLSGGEVTLTDHGIPRIAGGVLASVALYALFGIGLGALIRNQIGAIMAGVAWVFVVEAILAVVPALRTVGKWTPGGASNALINVNVNTGLGEFDLLPAWGGAAVLVAYALLFAAVASLTTLRRDIT</sequence>
<dbReference type="RefSeq" id="WP_185051254.1">
    <property type="nucleotide sequence ID" value="NZ_BAABIX010000007.1"/>
</dbReference>
<dbReference type="PANTHER" id="PTHR37305:SF1">
    <property type="entry name" value="MEMBRANE PROTEIN"/>
    <property type="match status" value="1"/>
</dbReference>
<evidence type="ECO:0000256" key="1">
    <source>
        <dbReference type="SAM" id="Phobius"/>
    </source>
</evidence>
<dbReference type="PANTHER" id="PTHR37305">
    <property type="entry name" value="INTEGRAL MEMBRANE PROTEIN-RELATED"/>
    <property type="match status" value="1"/>
</dbReference>
<proteinExistence type="predicted"/>
<feature type="transmembrane region" description="Helical" evidence="1">
    <location>
        <begin position="152"/>
        <end position="174"/>
    </location>
</feature>
<feature type="transmembrane region" description="Helical" evidence="1">
    <location>
        <begin position="233"/>
        <end position="256"/>
    </location>
</feature>
<keyword evidence="3" id="KW-1185">Reference proteome</keyword>
<keyword evidence="1" id="KW-0812">Transmembrane</keyword>
<evidence type="ECO:0000313" key="2">
    <source>
        <dbReference type="EMBL" id="MBB5134335.1"/>
    </source>
</evidence>
<feature type="transmembrane region" description="Helical" evidence="1">
    <location>
        <begin position="62"/>
        <end position="88"/>
    </location>
</feature>
<feature type="transmembrane region" description="Helical" evidence="1">
    <location>
        <begin position="181"/>
        <end position="201"/>
    </location>
</feature>
<comment type="caution">
    <text evidence="2">The sequence shown here is derived from an EMBL/GenBank/DDBJ whole genome shotgun (WGS) entry which is preliminary data.</text>
</comment>
<evidence type="ECO:0000313" key="3">
    <source>
        <dbReference type="Proteomes" id="UP000578449"/>
    </source>
</evidence>
<keyword evidence="1" id="KW-0472">Membrane</keyword>
<dbReference type="AlphaFoldDB" id="A0A840PE69"/>
<dbReference type="Pfam" id="PF12730">
    <property type="entry name" value="ABC2_membrane_4"/>
    <property type="match status" value="1"/>
</dbReference>
<gene>
    <name evidence="2" type="ORF">HNP84_004067</name>
</gene>
<organism evidence="2 3">
    <name type="scientific">Thermocatellispora tengchongensis</name>
    <dbReference type="NCBI Taxonomy" id="1073253"/>
    <lineage>
        <taxon>Bacteria</taxon>
        <taxon>Bacillati</taxon>
        <taxon>Actinomycetota</taxon>
        <taxon>Actinomycetes</taxon>
        <taxon>Streptosporangiales</taxon>
        <taxon>Streptosporangiaceae</taxon>
        <taxon>Thermocatellispora</taxon>
    </lineage>
</organism>
<keyword evidence="1" id="KW-1133">Transmembrane helix</keyword>
<name>A0A840PE69_9ACTN</name>
<feature type="transmembrane region" description="Helical" evidence="1">
    <location>
        <begin position="17"/>
        <end position="42"/>
    </location>
</feature>
<reference evidence="2 3" key="1">
    <citation type="submission" date="2020-08" db="EMBL/GenBank/DDBJ databases">
        <title>Genomic Encyclopedia of Type Strains, Phase IV (KMG-IV): sequencing the most valuable type-strain genomes for metagenomic binning, comparative biology and taxonomic classification.</title>
        <authorList>
            <person name="Goeker M."/>
        </authorList>
    </citation>
    <scope>NUCLEOTIDE SEQUENCE [LARGE SCALE GENOMIC DNA]</scope>
    <source>
        <strain evidence="2 3">DSM 45615</strain>
    </source>
</reference>
<feature type="transmembrane region" description="Helical" evidence="1">
    <location>
        <begin position="109"/>
        <end position="132"/>
    </location>
</feature>
<dbReference type="Proteomes" id="UP000578449">
    <property type="component" value="Unassembled WGS sequence"/>
</dbReference>
<dbReference type="EMBL" id="JACHGN010000008">
    <property type="protein sequence ID" value="MBB5134335.1"/>
    <property type="molecule type" value="Genomic_DNA"/>
</dbReference>